<evidence type="ECO:0000313" key="3">
    <source>
        <dbReference type="Proteomes" id="UP000052020"/>
    </source>
</evidence>
<feature type="domain" description="DUF4350" evidence="1">
    <location>
        <begin position="43"/>
        <end position="220"/>
    </location>
</feature>
<dbReference type="Pfam" id="PF14258">
    <property type="entry name" value="DUF4350"/>
    <property type="match status" value="1"/>
</dbReference>
<organism evidence="2 3">
    <name type="scientific">candidate division KD3-62 bacterium DG_56</name>
    <dbReference type="NCBI Taxonomy" id="1704032"/>
    <lineage>
        <taxon>Bacteria</taxon>
        <taxon>candidate division KD3-62</taxon>
    </lineage>
</organism>
<protein>
    <recommendedName>
        <fullName evidence="1">DUF4350 domain-containing protein</fullName>
    </recommendedName>
</protein>
<reference evidence="2 3" key="1">
    <citation type="journal article" date="2015" name="Microbiome">
        <title>Genomic resolution of linkages in carbon, nitrogen, and sulfur cycling among widespread estuary sediment bacteria.</title>
        <authorList>
            <person name="Baker B.J."/>
            <person name="Lazar C.S."/>
            <person name="Teske A.P."/>
            <person name="Dick G.J."/>
        </authorList>
    </citation>
    <scope>NUCLEOTIDE SEQUENCE [LARGE SCALE GENOMIC DNA]</scope>
    <source>
        <strain evidence="2">DG_56</strain>
    </source>
</reference>
<name>A0A0S7XQR6_9BACT</name>
<evidence type="ECO:0000313" key="2">
    <source>
        <dbReference type="EMBL" id="KPJ64563.1"/>
    </source>
</evidence>
<comment type="caution">
    <text evidence="2">The sequence shown here is derived from an EMBL/GenBank/DDBJ whole genome shotgun (WGS) entry which is preliminary data.</text>
</comment>
<gene>
    <name evidence="2" type="ORF">AMK68_01320</name>
</gene>
<dbReference type="AlphaFoldDB" id="A0A0S7XQR6"/>
<dbReference type="Proteomes" id="UP000052020">
    <property type="component" value="Unassembled WGS sequence"/>
</dbReference>
<accession>A0A0S7XQR6</accession>
<evidence type="ECO:0000259" key="1">
    <source>
        <dbReference type="Pfam" id="PF14258"/>
    </source>
</evidence>
<dbReference type="InterPro" id="IPR025646">
    <property type="entry name" value="DUF4350"/>
</dbReference>
<proteinExistence type="predicted"/>
<sequence>MKIGREAKLLIAFFLLCGAAAVLLSREASDESAESFFPRRSTYRSAPDGMRALYLTLKRLDFPVHRWRRVMVREQLPASGVFVVTGALVPIAETEWRALADWVADGNTLLVCADLQLPLAAPFDARLRWVEDGTRSARPCQPSFLARSIRRIAVEESPRLALQAVGESVFRGLIPMFKDPAGAVVGYAEHGRGRVVLVAGGYAFSNEAIGRADNILLAVNALSGPEGGRPAVYFDEYHQGYGEVVLWQFVTGRAKIGLAVIGLAILVLLFAKSRRFGAPLPAPDMAGRQRSEYLSSMTALLQRGRAARLAMRASYGRVLERLRDRYGLAGDARPAEVAAAAQAHSDPAGGEVAGVVEECEAALAAPHLDEQTALRLVRRLDRAMETAHESRG</sequence>
<dbReference type="EMBL" id="LIZY01000020">
    <property type="protein sequence ID" value="KPJ64563.1"/>
    <property type="molecule type" value="Genomic_DNA"/>
</dbReference>